<organism evidence="3 4">
    <name type="scientific">Oidiodendron maius (strain Zn)</name>
    <dbReference type="NCBI Taxonomy" id="913774"/>
    <lineage>
        <taxon>Eukaryota</taxon>
        <taxon>Fungi</taxon>
        <taxon>Dikarya</taxon>
        <taxon>Ascomycota</taxon>
        <taxon>Pezizomycotina</taxon>
        <taxon>Leotiomycetes</taxon>
        <taxon>Leotiomycetes incertae sedis</taxon>
        <taxon>Myxotrichaceae</taxon>
        <taxon>Oidiodendron</taxon>
    </lineage>
</organism>
<dbReference type="InterPro" id="IPR013094">
    <property type="entry name" value="AB_hydrolase_3"/>
</dbReference>
<dbReference type="STRING" id="913774.A0A0C3DHL0"/>
<dbReference type="Pfam" id="PF07859">
    <property type="entry name" value="Abhydrolase_3"/>
    <property type="match status" value="1"/>
</dbReference>
<proteinExistence type="predicted"/>
<dbReference type="SUPFAM" id="SSF53474">
    <property type="entry name" value="alpha/beta-Hydrolases"/>
    <property type="match status" value="1"/>
</dbReference>
<keyword evidence="1" id="KW-0378">Hydrolase</keyword>
<dbReference type="PANTHER" id="PTHR48081">
    <property type="entry name" value="AB HYDROLASE SUPERFAMILY PROTEIN C4A8.06C"/>
    <property type="match status" value="1"/>
</dbReference>
<evidence type="ECO:0000259" key="2">
    <source>
        <dbReference type="Pfam" id="PF07859"/>
    </source>
</evidence>
<protein>
    <recommendedName>
        <fullName evidence="2">Alpha/beta hydrolase fold-3 domain-containing protein</fullName>
    </recommendedName>
</protein>
<keyword evidence="4" id="KW-1185">Reference proteome</keyword>
<sequence>MPEHSADDTCDDAFQAFVGILRLRRARRLILMGSSSGGQLAAMIAGSYGRSRRMEVPWRHNSTSRISTSDRSWRTKNPIHGVLLRGPVTCDASNDGVNIPPRFRPFHTSSKPEFHTSLLSTPALSASNRTTHRLPLEDEDFSKMPRHWIQVSTNDILYSDGILFAEALKHGGVEVKIDIVQGYPHTFWLKAPDLERAVKAERDTIEGLRWLLEAPEVDEGTEEEQDNGKSI</sequence>
<evidence type="ECO:0000256" key="1">
    <source>
        <dbReference type="ARBA" id="ARBA00022801"/>
    </source>
</evidence>
<dbReference type="OrthoDB" id="408631at2759"/>
<name>A0A0C3DHL0_OIDMZ</name>
<dbReference type="HOGENOM" id="CLU_1387217_0_0_1"/>
<dbReference type="InParanoid" id="A0A0C3DHL0"/>
<dbReference type="GO" id="GO:0016787">
    <property type="term" value="F:hydrolase activity"/>
    <property type="evidence" value="ECO:0007669"/>
    <property type="project" value="UniProtKB-KW"/>
</dbReference>
<gene>
    <name evidence="3" type="ORF">OIDMADRAFT_19299</name>
</gene>
<reference evidence="4" key="2">
    <citation type="submission" date="2015-01" db="EMBL/GenBank/DDBJ databases">
        <title>Evolutionary Origins and Diversification of the Mycorrhizal Mutualists.</title>
        <authorList>
            <consortium name="DOE Joint Genome Institute"/>
            <consortium name="Mycorrhizal Genomics Consortium"/>
            <person name="Kohler A."/>
            <person name="Kuo A."/>
            <person name="Nagy L.G."/>
            <person name="Floudas D."/>
            <person name="Copeland A."/>
            <person name="Barry K.W."/>
            <person name="Cichocki N."/>
            <person name="Veneault-Fourrey C."/>
            <person name="LaButti K."/>
            <person name="Lindquist E.A."/>
            <person name="Lipzen A."/>
            <person name="Lundell T."/>
            <person name="Morin E."/>
            <person name="Murat C."/>
            <person name="Riley R."/>
            <person name="Ohm R."/>
            <person name="Sun H."/>
            <person name="Tunlid A."/>
            <person name="Henrissat B."/>
            <person name="Grigoriev I.V."/>
            <person name="Hibbett D.S."/>
            <person name="Martin F."/>
        </authorList>
    </citation>
    <scope>NUCLEOTIDE SEQUENCE [LARGE SCALE GENOMIC DNA]</scope>
    <source>
        <strain evidence="4">Zn</strain>
    </source>
</reference>
<dbReference type="InterPro" id="IPR029058">
    <property type="entry name" value="AB_hydrolase_fold"/>
</dbReference>
<dbReference type="AlphaFoldDB" id="A0A0C3DHL0"/>
<dbReference type="EMBL" id="KN832876">
    <property type="protein sequence ID" value="KIN01483.1"/>
    <property type="molecule type" value="Genomic_DNA"/>
</dbReference>
<reference evidence="3 4" key="1">
    <citation type="submission" date="2014-04" db="EMBL/GenBank/DDBJ databases">
        <authorList>
            <consortium name="DOE Joint Genome Institute"/>
            <person name="Kuo A."/>
            <person name="Martino E."/>
            <person name="Perotto S."/>
            <person name="Kohler A."/>
            <person name="Nagy L.G."/>
            <person name="Floudas D."/>
            <person name="Copeland A."/>
            <person name="Barry K.W."/>
            <person name="Cichocki N."/>
            <person name="Veneault-Fourrey C."/>
            <person name="LaButti K."/>
            <person name="Lindquist E.A."/>
            <person name="Lipzen A."/>
            <person name="Lundell T."/>
            <person name="Morin E."/>
            <person name="Murat C."/>
            <person name="Sun H."/>
            <person name="Tunlid A."/>
            <person name="Henrissat B."/>
            <person name="Grigoriev I.V."/>
            <person name="Hibbett D.S."/>
            <person name="Martin F."/>
            <person name="Nordberg H.P."/>
            <person name="Cantor M.N."/>
            <person name="Hua S.X."/>
        </authorList>
    </citation>
    <scope>NUCLEOTIDE SEQUENCE [LARGE SCALE GENOMIC DNA]</scope>
    <source>
        <strain evidence="3 4">Zn</strain>
    </source>
</reference>
<evidence type="ECO:0000313" key="4">
    <source>
        <dbReference type="Proteomes" id="UP000054321"/>
    </source>
</evidence>
<dbReference type="Proteomes" id="UP000054321">
    <property type="component" value="Unassembled WGS sequence"/>
</dbReference>
<feature type="domain" description="Alpha/beta hydrolase fold-3" evidence="2">
    <location>
        <begin position="2"/>
        <end position="188"/>
    </location>
</feature>
<dbReference type="InterPro" id="IPR050300">
    <property type="entry name" value="GDXG_lipolytic_enzyme"/>
</dbReference>
<dbReference type="Gene3D" id="3.40.50.1820">
    <property type="entry name" value="alpha/beta hydrolase"/>
    <property type="match status" value="1"/>
</dbReference>
<evidence type="ECO:0000313" key="3">
    <source>
        <dbReference type="EMBL" id="KIN01483.1"/>
    </source>
</evidence>
<accession>A0A0C3DHL0</accession>